<evidence type="ECO:0000256" key="6">
    <source>
        <dbReference type="ARBA" id="ARBA00022837"/>
    </source>
</evidence>
<comment type="subcellular location">
    <subcellularLocation>
        <location evidence="1">Membrane</location>
        <topology evidence="1">Single-pass membrane protein</topology>
    </subcellularLocation>
</comment>
<feature type="compositionally biased region" description="Basic and acidic residues" evidence="13">
    <location>
        <begin position="603"/>
        <end position="616"/>
    </location>
</feature>
<dbReference type="Proteomes" id="UP000024635">
    <property type="component" value="Unassembled WGS sequence"/>
</dbReference>
<dbReference type="GO" id="GO:0007156">
    <property type="term" value="P:homophilic cell adhesion via plasma membrane adhesion molecules"/>
    <property type="evidence" value="ECO:0007669"/>
    <property type="project" value="InterPro"/>
</dbReference>
<evidence type="ECO:0000256" key="4">
    <source>
        <dbReference type="ARBA" id="ARBA00022729"/>
    </source>
</evidence>
<feature type="compositionally biased region" description="Polar residues" evidence="13">
    <location>
        <begin position="2423"/>
        <end position="2439"/>
    </location>
</feature>
<dbReference type="InterPro" id="IPR020894">
    <property type="entry name" value="Cadherin_CS"/>
</dbReference>
<dbReference type="SUPFAM" id="SSF49313">
    <property type="entry name" value="Cadherin-like"/>
    <property type="match status" value="16"/>
</dbReference>
<feature type="compositionally biased region" description="Basic and acidic residues" evidence="13">
    <location>
        <begin position="272"/>
        <end position="285"/>
    </location>
</feature>
<proteinExistence type="predicted"/>
<accession>A0A016RUP6</accession>
<feature type="compositionally biased region" description="Basic and acidic residues" evidence="13">
    <location>
        <begin position="549"/>
        <end position="565"/>
    </location>
</feature>
<dbReference type="PANTHER" id="PTHR24028">
    <property type="entry name" value="CADHERIN-87A"/>
    <property type="match status" value="1"/>
</dbReference>
<keyword evidence="6 12" id="KW-0106">Calcium</keyword>
<comment type="caution">
    <text evidence="17">The sequence shown here is derived from an EMBL/GenBank/DDBJ whole genome shotgun (WGS) entry which is preliminary data.</text>
</comment>
<dbReference type="EMBL" id="JARK01001703">
    <property type="protein sequence ID" value="EYB82090.1"/>
    <property type="molecule type" value="Genomic_DNA"/>
</dbReference>
<evidence type="ECO:0000256" key="9">
    <source>
        <dbReference type="ARBA" id="ARBA00023136"/>
    </source>
</evidence>
<evidence type="ECO:0000256" key="3">
    <source>
        <dbReference type="ARBA" id="ARBA00022692"/>
    </source>
</evidence>
<reference evidence="18" key="1">
    <citation type="journal article" date="2015" name="Nat. Genet.">
        <title>The genome and transcriptome of the zoonotic hookworm Ancylostoma ceylanicum identify infection-specific gene families.</title>
        <authorList>
            <person name="Schwarz E.M."/>
            <person name="Hu Y."/>
            <person name="Antoshechkin I."/>
            <person name="Miller M.M."/>
            <person name="Sternberg P.W."/>
            <person name="Aroian R.V."/>
        </authorList>
    </citation>
    <scope>NUCLEOTIDE SEQUENCE</scope>
    <source>
        <strain evidence="18">HY135</strain>
    </source>
</reference>
<dbReference type="Gene3D" id="2.60.40.60">
    <property type="entry name" value="Cadherins"/>
    <property type="match status" value="15"/>
</dbReference>
<evidence type="ECO:0000313" key="17">
    <source>
        <dbReference type="EMBL" id="EYB82090.1"/>
    </source>
</evidence>
<keyword evidence="9 14" id="KW-0472">Membrane</keyword>
<keyword evidence="7" id="KW-0130">Cell adhesion</keyword>
<keyword evidence="11" id="KW-0325">Glycoprotein</keyword>
<evidence type="ECO:0000256" key="1">
    <source>
        <dbReference type="ARBA" id="ARBA00004167"/>
    </source>
</evidence>
<keyword evidence="5" id="KW-0677">Repeat</keyword>
<evidence type="ECO:0000256" key="8">
    <source>
        <dbReference type="ARBA" id="ARBA00022989"/>
    </source>
</evidence>
<feature type="domain" description="Cadherin" evidence="16">
    <location>
        <begin position="1773"/>
        <end position="1875"/>
    </location>
</feature>
<feature type="chain" id="PRO_5001485768" description="Cadherin domain-containing protein" evidence="15">
    <location>
        <begin position="19"/>
        <end position="3222"/>
    </location>
</feature>
<evidence type="ECO:0000256" key="12">
    <source>
        <dbReference type="PROSITE-ProRule" id="PRU00043"/>
    </source>
</evidence>
<feature type="region of interest" description="Disordered" evidence="13">
    <location>
        <begin position="2403"/>
        <end position="2439"/>
    </location>
</feature>
<feature type="compositionally biased region" description="Low complexity" evidence="13">
    <location>
        <begin position="441"/>
        <end position="455"/>
    </location>
</feature>
<feature type="compositionally biased region" description="Acidic residues" evidence="13">
    <location>
        <begin position="622"/>
        <end position="638"/>
    </location>
</feature>
<feature type="domain" description="Cadherin" evidence="16">
    <location>
        <begin position="1163"/>
        <end position="1269"/>
    </location>
</feature>
<dbReference type="OrthoDB" id="6252479at2759"/>
<feature type="compositionally biased region" description="Basic and acidic residues" evidence="13">
    <location>
        <begin position="301"/>
        <end position="314"/>
    </location>
</feature>
<feature type="compositionally biased region" description="Low complexity" evidence="13">
    <location>
        <begin position="2403"/>
        <end position="2422"/>
    </location>
</feature>
<sequence length="3222" mass="351557">MSQLAICLLSLLVLSTRAAETPAPCFFPESELRPFFYDVDSDVAPWTAIAESIVDPPDARILLASVRAENPVGINFTERFTLVSSPTGRFALHSVLPLTLPPQINRTKLFVTVVCNDEAFALFTVRVTSIDNGNPQFYNEPYYVDVNEGLSVGETVLTPVVVIDWDSENTAPKLHIEGADSPFKIVTDGSNSSAAPVVKIGSNQTTTRQPTLVLLKLVKPIKHLPITLKLVAEDANDHDRNSMTSIQIRAKPSGKVQPRVLSSNIHKSRPLPLEHEGEKEGKEEQNSTASAPPPSVQQSEDSSRSEIGERHTTVEEENPAEVEEKRSSGGNSLEYSTEPSRRSGVEDRFSQGNELSEAKSREDPSSTQSSPLANGDSANPELPIIVRVDTTPRVQTLVENEHGNRSADEVPDSLPDESTRMPTEDTTTVERESTGAEKDSGSTSGVSLSSLEHSTTIAAEDTTVEDDKPLRPQNMELTDEISLSHHAITEEDGGSTGGTSLPPDDATTSLAEDATHTREPVETEQERGSTDGVPVPPTESSTTILTDDISPREREPERTEQRGESTDGLPLPSNEHSSATTQEDESLRLDQDRRSTNGVTVPPHKDSIGENGRDRATTGLETVEENAEQELSEPEQDGESTRRSSPYPDERSTAPPYPQAAEVPSIAEGEKSPEAEPDDKPSARSSLPPTEHSTDRPRKIAKARTRTPPRSSAAPLDDSATRFEQCAISVSMPENSEVGTLVTTLNVLNRKKWTMIDMVNPDGTFDINQSTGEVFIRDNRIMDRELFTQLELVAEIHGSSHMTECARVRVSVELLDENDNRPTFEKEMYNFLISDEFPVDDAVGIIRARDIDEGEAGRVTYRLLNESVPFALRKKGKDSEIFTTAELYGPEEFRLQVEARDNAPPFLSTEIPVMVLVSSSGLKSTSSPATKKTTASARRKASGVVSATLEPLDLNVITDSSEVNHPLDDTTTTPAPSTSPPRRRVTTRKSSTPRSTTTTTSSATTAAPPTPAHPTLVSQEVFENETETTRGTTEASERDYSEDYSSESSERETSDSANNGSFAFVEPSYYFEVFGPPREGDLMGRVEARPRAQMYGLERTVAGAFKVDPDIGEISVGPALERLPNGNHSFHVSATDGERTAQTVVTIRLDTRRNRNDAVPRFERSRYVFRIAENRPPSVVGVVRAYHVSLSSNDVSLQYELINDFSSSSVPFRVHPLSGEVTSETTLDHEVNKNYEFKIRACLSVNPTNCGYTVVVVIVDDLNDNAPRFPASELRISLPSDLPTGSEVITLKATDADSGLNGDVNYAINPPSAVFGIDYHTGVVQTIAPLTESLYELDVEAFDHGDPKQTDVTRLIISVHGTNPSAPVFDQKRYEVTLSSPVRAGAVVAQLHAKDPDPGPEGLITYRFDNSSDTEQQRLSRKFSINEQTGVVSALEPLTADDGPFELAVVAEDQSTIFKRRAPAVLHIDVVGDTSLRFLPLPSTIYISTEKAVGSVVLRASAFTSSSTPVHFRVLENDAQFVMDGDLLRVATHLSEGETHLTVRAETEDAHSDHRLKVVVMFDRDKYPVFPQLTYDIDIPIDSVFPLIAHRFDAHLLNGTLRYRFFPDGTAPQGLHIHPDTGELSVTSDYASTPANHETQFVVVRAVNLNYPEFYSDVGVAISLVSSRTIRFQYSIYRMQITENLPVGTALFPPLEVFPKSSAVTYSINPPSPLSILENGTLVVNSPVDLETLPVDSVGNLHFVVTATLGGTQAVTKLQLKVKDLNEFAPQFERKLYEASIPEDATAGSVIVRVQATDADKSEGTHLLYKIVGGSGRELVFIQEDGTLILGDFKLDRETLTQFDVIVEAIDQSGNKDSTTVRVTVSDVNDNAPLFASKRMVWNVTEGSKDATFEVVATDKDSGRNGELEFQIIKGDPYHRFLIEKASAKSALLKLTGPLDHESRATYELTVEARDGGVPSRSSTAVVTVNVINRNDNPPIFQKMNYEQEVSSDLPIGYPIVTVAVNDADHDRLSFSLSGDPACSSLAVDPLGVVSFAKAVSKRTAGKITCIVSATDGVHTANATLRLNVFQSEQPTIETPQKNHAPRFSSEVYTVRIDPANGGQVLKKVKATDPDGDIISYSIEPPEFRNLFAVDAEGQVTARVPLHELKQSVYSFLVVAEDNGHPVMSSFTNIRVKVPENDNHVVTANSLEGTASTFTAPPSTIGSTTDKHSSAPPTDSTTEADTTTYAGDTSDLTSLSTIEKEEVTTTASTSEVTESAISFSRKKYTYAIRTGATVGTYLGHIEVNNGEGVKLVFRKNKQFVIDEQGWIHSAVPLSAPEKIEDDILAIKEGRTVATVPFMVHILPPDSASTLVPTSPEAERSTTADPTPTKTSDATAATQSVSTVGETASTASATFSTLTIETSASSDPSTAPTTGSTSDFTPSEQQPSLPTDASTTSSQFSFARSMYFAFVPEGQYTNGIRLAIKPEPLSVNRQTAVRYEIDDASQNIPFFITADGQLIIFDVDRESQASYMFTIKASSPEFGVAKATMNVTILDTNDNYPVFDASPSVIGLYRDAAVGTPLYHFSAHDQDADNYGAVTYGLEEHGSPFDINSNDGTLTVAHALDSTPEYSVTVFARDNGRPSLKSTQKITIQVFDPTVESPHFQKELPEKVVFFGTQPRSEIGTILAGPTITTKPNQDKILYGLVDDNSGLFAIEDGGRLVLARRPMDNEKNRYIQLNITAENSHGKDWTLLNVFVEGESTSTAPTSTTIDGEGNNSACYFPTKVYSTEFMENVRGRKRLLKVTSSCESEGRPYEYSFAYPSSEFELDAKTGEVFVKIPLDREQRSYHFLYINVSSPASTRARRVVRENPIIEQAKSSLTPTQTLVVVRVLDENDNAPAFLHGAEDDDTLVAAVDWQARLFTPVIRLEAKDADERPTLTYSISGTGSDYFLVNATSGLVILAKSIADYSGDSFQLTATVTDGLHIVPTPLRIYVISPSSSLVQLTAEVPHSEIDQRVVERTLNELNGLDNHLLAKQPFVDHQGHADPTRSHLFVYALDTKTRIPYLKEDLAKIMEHHAASLLSSPSRISEISLLSPPPTTFSAFDIVLAILVVLLLLLVFIACCILATYCKRKRAIATSDREYMVSSLAGPRPYDVEEVSRTTAQRVLSARPLPEPMTNQIEVAVSPIFMDDMVSTNKSDTTKAFSNSVRERPSLLQSALARQKVHASDVKPANSPHS</sequence>
<keyword evidence="10" id="KW-1015">Disulfide bond</keyword>
<feature type="compositionally biased region" description="Polar residues" evidence="13">
    <location>
        <begin position="2366"/>
        <end position="2389"/>
    </location>
</feature>
<feature type="compositionally biased region" description="Basic and acidic residues" evidence="13">
    <location>
        <begin position="417"/>
        <end position="440"/>
    </location>
</feature>
<feature type="domain" description="Cadherin" evidence="16">
    <location>
        <begin position="2906"/>
        <end position="2995"/>
    </location>
</feature>
<feature type="region of interest" description="Disordered" evidence="13">
    <location>
        <begin position="2348"/>
        <end position="2391"/>
    </location>
</feature>
<feature type="region of interest" description="Disordered" evidence="13">
    <location>
        <begin position="3200"/>
        <end position="3222"/>
    </location>
</feature>
<name>A0A016RUP6_9BILA</name>
<keyword evidence="4 15" id="KW-0732">Signal</keyword>
<feature type="domain" description="Cadherin" evidence="16">
    <location>
        <begin position="1105"/>
        <end position="1162"/>
    </location>
</feature>
<feature type="compositionally biased region" description="Low complexity" evidence="13">
    <location>
        <begin position="920"/>
        <end position="936"/>
    </location>
</feature>
<dbReference type="CDD" id="cd11304">
    <property type="entry name" value="Cadherin_repeat"/>
    <property type="match status" value="14"/>
</dbReference>
<evidence type="ECO:0000256" key="15">
    <source>
        <dbReference type="SAM" id="SignalP"/>
    </source>
</evidence>
<feature type="compositionally biased region" description="Low complexity" evidence="13">
    <location>
        <begin position="2215"/>
        <end position="2233"/>
    </location>
</feature>
<keyword evidence="2" id="KW-0245">EGF-like domain</keyword>
<dbReference type="PANTHER" id="PTHR24028:SF328">
    <property type="entry name" value="CADHERIN-3"/>
    <property type="match status" value="1"/>
</dbReference>
<organism evidence="17 18">
    <name type="scientific">Ancylostoma ceylanicum</name>
    <dbReference type="NCBI Taxonomy" id="53326"/>
    <lineage>
        <taxon>Eukaryota</taxon>
        <taxon>Metazoa</taxon>
        <taxon>Ecdysozoa</taxon>
        <taxon>Nematoda</taxon>
        <taxon>Chromadorea</taxon>
        <taxon>Rhabditida</taxon>
        <taxon>Rhabditina</taxon>
        <taxon>Rhabditomorpha</taxon>
        <taxon>Strongyloidea</taxon>
        <taxon>Ancylostomatidae</taxon>
        <taxon>Ancylostomatinae</taxon>
        <taxon>Ancylostoma</taxon>
    </lineage>
</organism>
<feature type="domain" description="Cadherin" evidence="16">
    <location>
        <begin position="1270"/>
        <end position="1369"/>
    </location>
</feature>
<feature type="domain" description="Cadherin" evidence="16">
    <location>
        <begin position="2103"/>
        <end position="2204"/>
    </location>
</feature>
<evidence type="ECO:0000256" key="13">
    <source>
        <dbReference type="SAM" id="MobiDB-lite"/>
    </source>
</evidence>
<keyword evidence="8 14" id="KW-1133">Transmembrane helix</keyword>
<feature type="compositionally biased region" description="Polar residues" evidence="13">
    <location>
        <begin position="328"/>
        <end position="338"/>
    </location>
</feature>
<dbReference type="STRING" id="53326.A0A016RUP6"/>
<feature type="compositionally biased region" description="Low complexity" evidence="13">
    <location>
        <begin position="988"/>
        <end position="1007"/>
    </location>
</feature>
<feature type="compositionally biased region" description="Polar residues" evidence="13">
    <location>
        <begin position="2194"/>
        <end position="2208"/>
    </location>
</feature>
<evidence type="ECO:0000313" key="18">
    <source>
        <dbReference type="Proteomes" id="UP000024635"/>
    </source>
</evidence>
<keyword evidence="18" id="KW-1185">Reference proteome</keyword>
<feature type="region of interest" description="Disordered" evidence="13">
    <location>
        <begin position="245"/>
        <end position="719"/>
    </location>
</feature>
<evidence type="ECO:0000256" key="11">
    <source>
        <dbReference type="ARBA" id="ARBA00023180"/>
    </source>
</evidence>
<dbReference type="FunFam" id="2.60.40.60:FF:000058">
    <property type="entry name" value="FAT atypical cadherin 3"/>
    <property type="match status" value="1"/>
</dbReference>
<feature type="domain" description="Cadherin" evidence="16">
    <location>
        <begin position="2547"/>
        <end position="2647"/>
    </location>
</feature>
<protein>
    <recommendedName>
        <fullName evidence="16">Cadherin domain-containing protein</fullName>
    </recommendedName>
</protein>
<dbReference type="GO" id="GO:0005886">
    <property type="term" value="C:plasma membrane"/>
    <property type="evidence" value="ECO:0007669"/>
    <property type="project" value="InterPro"/>
</dbReference>
<feature type="compositionally biased region" description="Polar residues" evidence="13">
    <location>
        <begin position="286"/>
        <end position="300"/>
    </location>
</feature>
<dbReference type="InterPro" id="IPR015919">
    <property type="entry name" value="Cadherin-like_sf"/>
</dbReference>
<feature type="domain" description="Cadherin" evidence="16">
    <location>
        <begin position="2446"/>
        <end position="2546"/>
    </location>
</feature>
<dbReference type="InterPro" id="IPR050174">
    <property type="entry name" value="Protocadherin/Cadherin-CA"/>
</dbReference>
<gene>
    <name evidence="17" type="primary">Acey_s0367.g37</name>
    <name evidence="17" type="synonym">Acey-cdh-12</name>
    <name evidence="17" type="ORF">Y032_0367g37</name>
</gene>
<feature type="domain" description="Cadherin" evidence="16">
    <location>
        <begin position="1673"/>
        <end position="1772"/>
    </location>
</feature>
<dbReference type="InterPro" id="IPR002126">
    <property type="entry name" value="Cadherin-like_dom"/>
</dbReference>
<feature type="compositionally biased region" description="Basic and acidic residues" evidence="13">
    <location>
        <begin position="513"/>
        <end position="529"/>
    </location>
</feature>
<dbReference type="FunFam" id="2.60.40.60:FF:000116">
    <property type="entry name" value="Dachsous cadherin-related 2"/>
    <property type="match status" value="1"/>
</dbReference>
<feature type="domain" description="Cadherin" evidence="16">
    <location>
        <begin position="1370"/>
        <end position="1484"/>
    </location>
</feature>
<feature type="region of interest" description="Disordered" evidence="13">
    <location>
        <begin position="2194"/>
        <end position="2234"/>
    </location>
</feature>
<feature type="domain" description="Cadherin" evidence="16">
    <location>
        <begin position="825"/>
        <end position="930"/>
    </location>
</feature>
<dbReference type="SMART" id="SM00112">
    <property type="entry name" value="CA"/>
    <property type="match status" value="14"/>
</dbReference>
<feature type="transmembrane region" description="Helical" evidence="14">
    <location>
        <begin position="3090"/>
        <end position="3113"/>
    </location>
</feature>
<dbReference type="PROSITE" id="PS50268">
    <property type="entry name" value="CADHERIN_2"/>
    <property type="match status" value="15"/>
</dbReference>
<feature type="compositionally biased region" description="Basic and acidic residues" evidence="13">
    <location>
        <begin position="339"/>
        <end position="349"/>
    </location>
</feature>
<feature type="domain" description="Cadherin" evidence="16">
    <location>
        <begin position="2766"/>
        <end position="2884"/>
    </location>
</feature>
<feature type="compositionally biased region" description="Basic and acidic residues" evidence="13">
    <location>
        <begin position="399"/>
        <end position="408"/>
    </location>
</feature>
<feature type="domain" description="Cadherin" evidence="16">
    <location>
        <begin position="1982"/>
        <end position="2088"/>
    </location>
</feature>
<dbReference type="PROSITE" id="PS00232">
    <property type="entry name" value="CADHERIN_1"/>
    <property type="match status" value="4"/>
</dbReference>
<dbReference type="Pfam" id="PF00028">
    <property type="entry name" value="Cadherin"/>
    <property type="match status" value="6"/>
</dbReference>
<evidence type="ECO:0000256" key="7">
    <source>
        <dbReference type="ARBA" id="ARBA00022889"/>
    </source>
</evidence>
<feature type="compositionally biased region" description="Basic and acidic residues" evidence="13">
    <location>
        <begin position="668"/>
        <end position="682"/>
    </location>
</feature>
<evidence type="ECO:0000256" key="2">
    <source>
        <dbReference type="ARBA" id="ARBA00022536"/>
    </source>
</evidence>
<evidence type="ECO:0000256" key="10">
    <source>
        <dbReference type="ARBA" id="ARBA00023157"/>
    </source>
</evidence>
<feature type="signal peptide" evidence="15">
    <location>
        <begin position="1"/>
        <end position="18"/>
    </location>
</feature>
<dbReference type="PRINTS" id="PR00205">
    <property type="entry name" value="CADHERIN"/>
</dbReference>
<evidence type="ECO:0000256" key="14">
    <source>
        <dbReference type="SAM" id="Phobius"/>
    </source>
</evidence>
<keyword evidence="3 14" id="KW-0812">Transmembrane</keyword>
<feature type="compositionally biased region" description="Basic and acidic residues" evidence="13">
    <location>
        <begin position="585"/>
        <end position="595"/>
    </location>
</feature>
<feature type="domain" description="Cadherin" evidence="16">
    <location>
        <begin position="1884"/>
        <end position="1981"/>
    </location>
</feature>
<feature type="region of interest" description="Disordered" evidence="13">
    <location>
        <begin position="920"/>
        <end position="944"/>
    </location>
</feature>
<feature type="region of interest" description="Disordered" evidence="13">
    <location>
        <begin position="959"/>
        <end position="1060"/>
    </location>
</feature>
<evidence type="ECO:0000256" key="5">
    <source>
        <dbReference type="ARBA" id="ARBA00022737"/>
    </source>
</evidence>
<evidence type="ECO:0000259" key="16">
    <source>
        <dbReference type="PROSITE" id="PS50268"/>
    </source>
</evidence>
<dbReference type="GO" id="GO:0005509">
    <property type="term" value="F:calcium ion binding"/>
    <property type="evidence" value="ECO:0007669"/>
    <property type="project" value="UniProtKB-UniRule"/>
</dbReference>
<dbReference type="FunFam" id="2.60.40.60:FF:000104">
    <property type="entry name" value="cadherin-23 isoform X1"/>
    <property type="match status" value="1"/>
</dbReference>
<feature type="domain" description="Cadherin" evidence="16">
    <location>
        <begin position="724"/>
        <end position="824"/>
    </location>
</feature>